<dbReference type="SUPFAM" id="SSF47413">
    <property type="entry name" value="lambda repressor-like DNA-binding domains"/>
    <property type="match status" value="1"/>
</dbReference>
<dbReference type="Pfam" id="PF19054">
    <property type="entry name" value="DUF5753"/>
    <property type="match status" value="1"/>
</dbReference>
<evidence type="ECO:0000313" key="3">
    <source>
        <dbReference type="Proteomes" id="UP000805614"/>
    </source>
</evidence>
<proteinExistence type="predicted"/>
<organism evidence="2 3">
    <name type="scientific">Actinomadura alba</name>
    <dbReference type="NCBI Taxonomy" id="406431"/>
    <lineage>
        <taxon>Bacteria</taxon>
        <taxon>Bacillati</taxon>
        <taxon>Actinomycetota</taxon>
        <taxon>Actinomycetes</taxon>
        <taxon>Streptosporangiales</taxon>
        <taxon>Thermomonosporaceae</taxon>
        <taxon>Actinomadura</taxon>
    </lineage>
</organism>
<keyword evidence="3" id="KW-1185">Reference proteome</keyword>
<dbReference type="PROSITE" id="PS50943">
    <property type="entry name" value="HTH_CROC1"/>
    <property type="match status" value="1"/>
</dbReference>
<dbReference type="Gene3D" id="1.10.260.40">
    <property type="entry name" value="lambda repressor-like DNA-binding domains"/>
    <property type="match status" value="1"/>
</dbReference>
<dbReference type="EMBL" id="JABVEC010000008">
    <property type="protein sequence ID" value="MBC6466399.1"/>
    <property type="molecule type" value="Genomic_DNA"/>
</dbReference>
<protein>
    <submittedName>
        <fullName evidence="2">Helix-turn-helix domain-containing protein</fullName>
    </submittedName>
</protein>
<reference evidence="2 3" key="1">
    <citation type="submission" date="2020-06" db="EMBL/GenBank/DDBJ databases">
        <title>Actinomadura xiongansis sp. nov., isolated from soil of Baiyangdian.</title>
        <authorList>
            <person name="Zhang X."/>
        </authorList>
    </citation>
    <scope>NUCLEOTIDE SEQUENCE [LARGE SCALE GENOMIC DNA]</scope>
    <source>
        <strain evidence="2 3">HBUM206468</strain>
    </source>
</reference>
<sequence>MPPGYSPTLRNRRLRALLRHLREQRGMTLEQAARQVDWTGAKLSRIETGQRGAHPNDVRALTDVYEVTGEEREALIRLAREARQRGWWQPYGSALPSGFETYVGLESEASGISAYAPELIPGLMQTEDYARAQMRAAPVPDSDEEIDKRIAVRITRQARLTSATPPELWVILNEAVLHRQVGGPATLRAQHERIIDLAQQPTITVQILPFSSGAHPATHGAFVSLGFPQPEDVDVVYVEYLTGRAFLEAPDEIARYTLVLNHLRASALSPDDSLTLIRTLARKL</sequence>
<accession>A0ABR7LNH7</accession>
<name>A0ABR7LNH7_9ACTN</name>
<dbReference type="InterPro" id="IPR001387">
    <property type="entry name" value="Cro/C1-type_HTH"/>
</dbReference>
<dbReference type="Pfam" id="PF13560">
    <property type="entry name" value="HTH_31"/>
    <property type="match status" value="1"/>
</dbReference>
<feature type="domain" description="HTH cro/C1-type" evidence="1">
    <location>
        <begin position="18"/>
        <end position="72"/>
    </location>
</feature>
<comment type="caution">
    <text evidence="2">The sequence shown here is derived from an EMBL/GenBank/DDBJ whole genome shotgun (WGS) entry which is preliminary data.</text>
</comment>
<dbReference type="Proteomes" id="UP000805614">
    <property type="component" value="Unassembled WGS sequence"/>
</dbReference>
<dbReference type="InterPro" id="IPR043917">
    <property type="entry name" value="DUF5753"/>
</dbReference>
<dbReference type="CDD" id="cd00093">
    <property type="entry name" value="HTH_XRE"/>
    <property type="match status" value="1"/>
</dbReference>
<evidence type="ECO:0000313" key="2">
    <source>
        <dbReference type="EMBL" id="MBC6466399.1"/>
    </source>
</evidence>
<evidence type="ECO:0000259" key="1">
    <source>
        <dbReference type="PROSITE" id="PS50943"/>
    </source>
</evidence>
<dbReference type="RefSeq" id="WP_187243414.1">
    <property type="nucleotide sequence ID" value="NZ_BAAAOK010000009.1"/>
</dbReference>
<dbReference type="SMART" id="SM00530">
    <property type="entry name" value="HTH_XRE"/>
    <property type="match status" value="1"/>
</dbReference>
<dbReference type="InterPro" id="IPR010982">
    <property type="entry name" value="Lambda_DNA-bd_dom_sf"/>
</dbReference>
<gene>
    <name evidence="2" type="ORF">HKK74_12915</name>
</gene>